<dbReference type="OrthoDB" id="373120at2759"/>
<dbReference type="VEuPathDB" id="PlasmoDB:PYYM_0024900"/>
<gene>
    <name evidence="3" type="ORF">PY17X_0100025</name>
</gene>
<evidence type="ECO:0000313" key="4">
    <source>
        <dbReference type="Proteomes" id="UP000072874"/>
    </source>
</evidence>
<dbReference type="OMA" id="MFIFIND"/>
<dbReference type="NCBIfam" id="TIGR01599">
    <property type="entry name" value="PYST-A"/>
    <property type="match status" value="1"/>
</dbReference>
<reference evidence="3 4" key="1">
    <citation type="journal article" date="2014" name="BMC Biol.">
        <title>A comprehensive evaluation of rodent malaria parasite genomes and gene expression.</title>
        <authorList>
            <person name="Otto T.D."/>
            <person name="Bohme U."/>
            <person name="Jackson A.P."/>
            <person name="Hunt M."/>
            <person name="Franke-Fayard B."/>
            <person name="Hoeijmakers W.A."/>
            <person name="Religa A.A."/>
            <person name="Robertson L."/>
            <person name="Sanders M."/>
            <person name="Ogun S.A."/>
            <person name="Cunningham D."/>
            <person name="Erhart A."/>
            <person name="Billker O."/>
            <person name="Khan S.M."/>
            <person name="Stunnenberg H.G."/>
            <person name="Langhorne J."/>
            <person name="Holder A.A."/>
            <person name="Waters A.P."/>
            <person name="Newbold C.I."/>
            <person name="Pain A."/>
            <person name="Berriman M."/>
            <person name="Janse C.J."/>
        </authorList>
    </citation>
    <scope>NUCLEOTIDE SEQUENCE [LARGE SCALE GENOMIC DNA]</scope>
    <source>
        <strain evidence="3 4">17X</strain>
    </source>
</reference>
<dbReference type="AlphaFoldDB" id="A0A4V0KEM7"/>
<dbReference type="VEuPathDB" id="PlasmoDB:Py17XNL_000104643"/>
<keyword evidence="2" id="KW-0732">Signal</keyword>
<dbReference type="VEuPathDB" id="PlasmoDB:PY00636"/>
<evidence type="ECO:0000256" key="2">
    <source>
        <dbReference type="SAM" id="SignalP"/>
    </source>
</evidence>
<evidence type="ECO:0000256" key="1">
    <source>
        <dbReference type="SAM" id="Phobius"/>
    </source>
</evidence>
<keyword evidence="1" id="KW-1133">Transmembrane helix</keyword>
<feature type="chain" id="PRO_5020629543" evidence="2">
    <location>
        <begin position="26"/>
        <end position="289"/>
    </location>
</feature>
<dbReference type="Proteomes" id="UP000072874">
    <property type="component" value="Chromosome 1"/>
</dbReference>
<dbReference type="InterPro" id="IPR006486">
    <property type="entry name" value="PYST_A"/>
</dbReference>
<organism evidence="3 4">
    <name type="scientific">Plasmodium yoelii</name>
    <dbReference type="NCBI Taxonomy" id="5861"/>
    <lineage>
        <taxon>Eukaryota</taxon>
        <taxon>Sar</taxon>
        <taxon>Alveolata</taxon>
        <taxon>Apicomplexa</taxon>
        <taxon>Aconoidasida</taxon>
        <taxon>Haemosporida</taxon>
        <taxon>Plasmodiidae</taxon>
        <taxon>Plasmodium</taxon>
        <taxon>Plasmodium (Vinckeia)</taxon>
    </lineage>
</organism>
<dbReference type="KEGG" id="pyo:PY17X_0100025"/>
<dbReference type="EMBL" id="LM993655">
    <property type="protein sequence ID" value="VTZ71406.1"/>
    <property type="molecule type" value="Genomic_DNA"/>
</dbReference>
<keyword evidence="1" id="KW-0812">Transmembrane</keyword>
<dbReference type="SUPFAM" id="SSF55961">
    <property type="entry name" value="Bet v1-like"/>
    <property type="match status" value="1"/>
</dbReference>
<name>A0A4V0KEM7_PLAYE</name>
<sequence>MNIFFVQIVLFLLIISLCVNKNTLATELIPKKDKKHKSNKFTKHKPKKNKKCYPTYDNTKEIYQKNKHLLYIDTEETIKACKFMNDALKQLEHHATSKGYTICGGIPSENKVFYKKKHRGHTKILKAEYTVDDPNEYNELLNKIWNPDSDLYLNNSAVKKKIVRVYSPNLVMIQQRCKKHPWSLRKYFYALAAKFKISENKAIVVMASANIIDHNRKNKKYFENTIVESANLFQAEVDSEDDIRNGKIKKAFVNLIGYIVEKRKDHIYIIYIESMTSIQILIIIYFNNC</sequence>
<keyword evidence="1" id="KW-0472">Membrane</keyword>
<dbReference type="GeneID" id="3801450"/>
<feature type="signal peptide" evidence="2">
    <location>
        <begin position="1"/>
        <end position="25"/>
    </location>
</feature>
<protein>
    <submittedName>
        <fullName evidence="3">Fam-a protein</fullName>
    </submittedName>
</protein>
<proteinExistence type="predicted"/>
<dbReference type="VEuPathDB" id="PlasmoDB:PY17X_0100025"/>
<feature type="transmembrane region" description="Helical" evidence="1">
    <location>
        <begin position="268"/>
        <end position="286"/>
    </location>
</feature>
<evidence type="ECO:0000313" key="3">
    <source>
        <dbReference type="EMBL" id="VTZ71406.1"/>
    </source>
</evidence>
<dbReference type="RefSeq" id="XP_022810934.1">
    <property type="nucleotide sequence ID" value="XM_022956016.1"/>
</dbReference>
<accession>A0A4V0KEM7</accession>